<evidence type="ECO:0000313" key="1">
    <source>
        <dbReference type="EMBL" id="SUE06888.1"/>
    </source>
</evidence>
<gene>
    <name evidence="1" type="primary">repB_2</name>
    <name evidence="1" type="ORF">NCTC9381_05751</name>
</gene>
<keyword evidence="2" id="KW-1185">Reference proteome</keyword>
<proteinExistence type="predicted"/>
<reference evidence="1 2" key="1">
    <citation type="submission" date="2018-06" db="EMBL/GenBank/DDBJ databases">
        <authorList>
            <consortium name="Pathogen Informatics"/>
            <person name="Doyle S."/>
        </authorList>
    </citation>
    <scope>NUCLEOTIDE SEQUENCE [LARGE SCALE GENOMIC DNA]</scope>
    <source>
        <strain evidence="1 2">NCTC9381</strain>
    </source>
</reference>
<dbReference type="EMBL" id="UGSO01000002">
    <property type="protein sequence ID" value="SUE06888.1"/>
    <property type="molecule type" value="Genomic_DNA"/>
</dbReference>
<organism evidence="1 2">
    <name type="scientific">Enterobacter agglomerans</name>
    <name type="common">Erwinia herbicola</name>
    <name type="synonym">Pantoea agglomerans</name>
    <dbReference type="NCBI Taxonomy" id="549"/>
    <lineage>
        <taxon>Bacteria</taxon>
        <taxon>Pseudomonadati</taxon>
        <taxon>Pseudomonadota</taxon>
        <taxon>Gammaproteobacteria</taxon>
        <taxon>Enterobacterales</taxon>
        <taxon>Erwiniaceae</taxon>
        <taxon>Pantoea</taxon>
        <taxon>Pantoea agglomerans group</taxon>
    </lineage>
</organism>
<dbReference type="Proteomes" id="UP000254640">
    <property type="component" value="Unassembled WGS sequence"/>
</dbReference>
<dbReference type="Pfam" id="PF21205">
    <property type="entry name" value="Rep3_C"/>
    <property type="match status" value="1"/>
</dbReference>
<evidence type="ECO:0000313" key="2">
    <source>
        <dbReference type="Proteomes" id="UP000254640"/>
    </source>
</evidence>
<name>A0A379LTZ8_ENTAG</name>
<protein>
    <submittedName>
        <fullName evidence="1">RepFIB replication protein A</fullName>
    </submittedName>
</protein>
<sequence length="70" mass="8114">MRLNLGSKTTTQNHVVRRAMEQLKEIGYLDYSEVKRGRSVFFIIHSRTPKLDGISNLESIDSLDEIEFDD</sequence>
<dbReference type="AlphaFoldDB" id="A0A379LTZ8"/>
<accession>A0A379LTZ8</accession>